<sequence>MIFDSQTLVKILTYSIPCQSQPNYNSFINSYNSNSLSLDSSLQSDSIFPFKNQHWILQIDKTNVLYRYLLKYSLVCKEWNLNILSELPIDRITITSVNSCRLFISLMNVIRFRQTFHLSIVISQQLNGQLVHNNKEYLEKTIENNLMADANDLFQPFSKQQLVNIYHSQSMNNVFSYDFIPFLDIIKVESNAGSQNYSDKDNSQQNNQQQGNVGFFGKLLRTGSQVLKKELLESLVKSCAKSLRSLKFYHDNWENYYIGYLNELISKNSLNSLDLAGNGLNDSQVKQILESLKSINTLYELNLSRNQISGECLSHFEPIFKANMFLSNVNFQQNKINSNAVKPFLESFKSNVFKKSILFGWNDLDDLAGIMITRFLLTNDTVTNINLASNELTYETFILLNDVLKQTKTLKKLNISCNPLDSEEAIAILSSLKVNQSLKSLSMVGCGIDGSASNSLYEMLQVNTTLTNLDLRHNITIPSESGCKFMSALTTNQTIVKLNMGYCNLGGEVGQALGECLMHNQTLQVLIFNNNQLGEQGMIGISTGLMANNTLKYIDLGSNFHDFECIGYEAGLALAETLKYNTCLESLHLYNNKMGHETVALITAALGEGGNQTLKALNLSSNSIRTEGALAIASLILGNYSLNYLNINNSFIQAEGLMSIIESLKLNTTIQQIGISGNASSLLQLDTITKQLLSENNYIHQMDYTSRITFRRYHQYEKQRSLYKSRKYLIRLFDDGSAMLPESKDKILDLLKPIIYK</sequence>
<dbReference type="InterPro" id="IPR001611">
    <property type="entry name" value="Leu-rich_rpt"/>
</dbReference>
<dbReference type="InterPro" id="IPR032675">
    <property type="entry name" value="LRR_dom_sf"/>
</dbReference>
<protein>
    <recommendedName>
        <fullName evidence="3">Leucine-rich repeat-containing protein (LRR)</fullName>
    </recommendedName>
</protein>
<dbReference type="AlphaFoldDB" id="A0A151ZS49"/>
<dbReference type="OMA" id="ECIGYEA"/>
<dbReference type="STRING" id="361077.A0A151ZS49"/>
<dbReference type="PANTHER" id="PTHR24114">
    <property type="entry name" value="LEUCINE RICH REPEAT FAMILY PROTEIN"/>
    <property type="match status" value="1"/>
</dbReference>
<dbReference type="OrthoDB" id="272549at2759"/>
<dbReference type="PANTHER" id="PTHR24114:SF2">
    <property type="entry name" value="F-BOX DOMAIN-CONTAINING PROTEIN-RELATED"/>
    <property type="match status" value="1"/>
</dbReference>
<dbReference type="SMART" id="SM00368">
    <property type="entry name" value="LRR_RI"/>
    <property type="match status" value="10"/>
</dbReference>
<dbReference type="InParanoid" id="A0A151ZS49"/>
<evidence type="ECO:0008006" key="3">
    <source>
        <dbReference type="Google" id="ProtNLM"/>
    </source>
</evidence>
<dbReference type="InterPro" id="IPR052394">
    <property type="entry name" value="LRR-containing"/>
</dbReference>
<keyword evidence="2" id="KW-1185">Reference proteome</keyword>
<dbReference type="Proteomes" id="UP000076078">
    <property type="component" value="Unassembled WGS sequence"/>
</dbReference>
<dbReference type="SUPFAM" id="SSF52047">
    <property type="entry name" value="RNI-like"/>
    <property type="match status" value="2"/>
</dbReference>
<accession>A0A151ZS49</accession>
<comment type="caution">
    <text evidence="1">The sequence shown here is derived from an EMBL/GenBank/DDBJ whole genome shotgun (WGS) entry which is preliminary data.</text>
</comment>
<dbReference type="Gene3D" id="3.80.10.10">
    <property type="entry name" value="Ribonuclease Inhibitor"/>
    <property type="match status" value="3"/>
</dbReference>
<gene>
    <name evidence="1" type="ORF">DLAC_04157</name>
</gene>
<dbReference type="EMBL" id="LODT01000021">
    <property type="protein sequence ID" value="KYQ96851.1"/>
    <property type="molecule type" value="Genomic_DNA"/>
</dbReference>
<reference evidence="1 2" key="1">
    <citation type="submission" date="2015-12" db="EMBL/GenBank/DDBJ databases">
        <title>Dictyostelia acquired genes for synthesis and detection of signals that induce cell-type specialization by lateral gene transfer from prokaryotes.</title>
        <authorList>
            <person name="Gloeckner G."/>
            <person name="Schaap P."/>
        </authorList>
    </citation>
    <scope>NUCLEOTIDE SEQUENCE [LARGE SCALE GENOMIC DNA]</scope>
    <source>
        <strain evidence="1 2">TK</strain>
    </source>
</reference>
<dbReference type="Pfam" id="PF13516">
    <property type="entry name" value="LRR_6"/>
    <property type="match status" value="3"/>
</dbReference>
<organism evidence="1 2">
    <name type="scientific">Tieghemostelium lacteum</name>
    <name type="common">Slime mold</name>
    <name type="synonym">Dictyostelium lacteum</name>
    <dbReference type="NCBI Taxonomy" id="361077"/>
    <lineage>
        <taxon>Eukaryota</taxon>
        <taxon>Amoebozoa</taxon>
        <taxon>Evosea</taxon>
        <taxon>Eumycetozoa</taxon>
        <taxon>Dictyostelia</taxon>
        <taxon>Dictyosteliales</taxon>
        <taxon>Raperosteliaceae</taxon>
        <taxon>Tieghemostelium</taxon>
    </lineage>
</organism>
<evidence type="ECO:0000313" key="1">
    <source>
        <dbReference type="EMBL" id="KYQ96851.1"/>
    </source>
</evidence>
<evidence type="ECO:0000313" key="2">
    <source>
        <dbReference type="Proteomes" id="UP000076078"/>
    </source>
</evidence>
<name>A0A151ZS49_TIELA</name>
<proteinExistence type="predicted"/>